<proteinExistence type="predicted"/>
<dbReference type="Proteomes" id="UP001637994">
    <property type="component" value="Unassembled WGS sequence"/>
</dbReference>
<evidence type="ECO:0000313" key="6">
    <source>
        <dbReference type="EMBL" id="MFO3666603.1"/>
    </source>
</evidence>
<dbReference type="CDD" id="cd01392">
    <property type="entry name" value="HTH_LacI"/>
    <property type="match status" value="1"/>
</dbReference>
<name>A0ABW9MBB0_9FIRM</name>
<evidence type="ECO:0000256" key="3">
    <source>
        <dbReference type="ARBA" id="ARBA00023125"/>
    </source>
</evidence>
<sequence>MDIYDIAKKSGYSTATVSRVINNSKNVSDKARRIIEEIIKESGYKPNRVARSLAKKSTQLIGIMVPDIRGYFESQSAYELEKILTDKGYTTILCVTTDELSRKLAYLDVLIENQVEAIIGVGSTYEEDKFYKELSELSNDIPTALLNVVSRDRVDSIVNVYIDEADAMDKTVGLLHKSSCKKILYISLDTGFTSRSYLAKKAGFMEALDKYYGSIDFHEFKIKDFDKDFDKLIIFLKENPTFDAIQFELDSLAVVAYKYLAKEGFKVPEDLALIGFDNIQATNYTNQAITSVDQRISDQVNIAVDNLMKLLENDDSANTNIVLKAKLVEKETTI</sequence>
<organism evidence="6 7">
    <name type="scientific">Anaerococcus kampingae</name>
    <dbReference type="NCBI Taxonomy" id="3115614"/>
    <lineage>
        <taxon>Bacteria</taxon>
        <taxon>Bacillati</taxon>
        <taxon>Bacillota</taxon>
        <taxon>Tissierellia</taxon>
        <taxon>Tissierellales</taxon>
        <taxon>Peptoniphilaceae</taxon>
        <taxon>Anaerococcus</taxon>
    </lineage>
</organism>
<comment type="caution">
    <text evidence="6">The sequence shown here is derived from an EMBL/GenBank/DDBJ whole genome shotgun (WGS) entry which is preliminary data.</text>
</comment>
<dbReference type="PANTHER" id="PTHR30146">
    <property type="entry name" value="LACI-RELATED TRANSCRIPTIONAL REPRESSOR"/>
    <property type="match status" value="1"/>
</dbReference>
<accession>A0ABW9MBB0</accession>
<dbReference type="PANTHER" id="PTHR30146:SF95">
    <property type="entry name" value="RIBOSE OPERON REPRESSOR"/>
    <property type="match status" value="1"/>
</dbReference>
<dbReference type="Gene3D" id="3.40.50.2300">
    <property type="match status" value="2"/>
</dbReference>
<evidence type="ECO:0000313" key="7">
    <source>
        <dbReference type="Proteomes" id="UP001637994"/>
    </source>
</evidence>
<feature type="domain" description="HTH lacI-type" evidence="5">
    <location>
        <begin position="1"/>
        <end position="55"/>
    </location>
</feature>
<dbReference type="Gene3D" id="1.10.260.40">
    <property type="entry name" value="lambda repressor-like DNA-binding domains"/>
    <property type="match status" value="1"/>
</dbReference>
<evidence type="ECO:0000256" key="1">
    <source>
        <dbReference type="ARBA" id="ARBA00022491"/>
    </source>
</evidence>
<dbReference type="SUPFAM" id="SSF47413">
    <property type="entry name" value="lambda repressor-like DNA-binding domains"/>
    <property type="match status" value="1"/>
</dbReference>
<dbReference type="SMART" id="SM00354">
    <property type="entry name" value="HTH_LACI"/>
    <property type="match status" value="1"/>
</dbReference>
<reference evidence="6 7" key="1">
    <citation type="journal article" date="2025" name="Anaerobe">
        <title>Description of Anaerococcus kampingiae sp. nov., Anaerococcus groningensis sp. nov., Anaerococcus martiniensis sp. nov., and Anaerococcus cruorum sp. nov., isolated from human clinical specimens.</title>
        <authorList>
            <person name="Boiten K.E."/>
            <person name="Meijer J."/>
            <person name="van Wezel E.M."/>
            <person name="Veloo A.C.M."/>
        </authorList>
    </citation>
    <scope>NUCLEOTIDE SEQUENCE [LARGE SCALE GENOMIC DNA]</scope>
    <source>
        <strain evidence="6 7">ENR0874</strain>
    </source>
</reference>
<dbReference type="Pfam" id="PF13377">
    <property type="entry name" value="Peripla_BP_3"/>
    <property type="match status" value="1"/>
</dbReference>
<dbReference type="InterPro" id="IPR046335">
    <property type="entry name" value="LacI/GalR-like_sensor"/>
</dbReference>
<evidence type="ECO:0000256" key="4">
    <source>
        <dbReference type="ARBA" id="ARBA00023163"/>
    </source>
</evidence>
<dbReference type="GO" id="GO:0003677">
    <property type="term" value="F:DNA binding"/>
    <property type="evidence" value="ECO:0007669"/>
    <property type="project" value="UniProtKB-KW"/>
</dbReference>
<dbReference type="EMBL" id="JBGMEF010000013">
    <property type="protein sequence ID" value="MFO3666603.1"/>
    <property type="molecule type" value="Genomic_DNA"/>
</dbReference>
<dbReference type="PROSITE" id="PS50932">
    <property type="entry name" value="HTH_LACI_2"/>
    <property type="match status" value="1"/>
</dbReference>
<keyword evidence="2" id="KW-0805">Transcription regulation</keyword>
<protein>
    <submittedName>
        <fullName evidence="6">LacI family DNA-binding transcriptional regulator</fullName>
    </submittedName>
</protein>
<dbReference type="RefSeq" id="WP_410035238.1">
    <property type="nucleotide sequence ID" value="NZ_JBGMEF010000013.1"/>
</dbReference>
<dbReference type="InterPro" id="IPR010982">
    <property type="entry name" value="Lambda_DNA-bd_dom_sf"/>
</dbReference>
<keyword evidence="7" id="KW-1185">Reference proteome</keyword>
<dbReference type="SUPFAM" id="SSF53822">
    <property type="entry name" value="Periplasmic binding protein-like I"/>
    <property type="match status" value="1"/>
</dbReference>
<evidence type="ECO:0000259" key="5">
    <source>
        <dbReference type="PROSITE" id="PS50932"/>
    </source>
</evidence>
<keyword evidence="3 6" id="KW-0238">DNA-binding</keyword>
<dbReference type="InterPro" id="IPR028082">
    <property type="entry name" value="Peripla_BP_I"/>
</dbReference>
<gene>
    <name evidence="6" type="ORF">ACCQ42_02300</name>
</gene>
<dbReference type="InterPro" id="IPR000843">
    <property type="entry name" value="HTH_LacI"/>
</dbReference>
<evidence type="ECO:0000256" key="2">
    <source>
        <dbReference type="ARBA" id="ARBA00023015"/>
    </source>
</evidence>
<keyword evidence="4" id="KW-0804">Transcription</keyword>
<keyword evidence="1" id="KW-0678">Repressor</keyword>
<dbReference type="Pfam" id="PF00356">
    <property type="entry name" value="LacI"/>
    <property type="match status" value="1"/>
</dbReference>